<sequence length="257" mass="29868">MHFVRIVFSLFALSSLTSGDYVHPTVVQAIRDTAEYRNYVAARDVFKETRALFSRSKNITLFGGLFRPLVRAGMALHPQAPQAALPNEALIDLPLKIIPHTASVIDSCQSAVPYLEDEPHFEFYDRMFPEDKGCHDMQGFLQLADRFRRERDFFMALLAIIYSIKQDKESLLTRSRDSNMIAIDPEHLDLKDPTWRNFRLPFNEVATKHHGIPQITRHAMSCHDQESVRRYLEILKRIYPKDTFLNTYFKILFAAYL</sequence>
<dbReference type="OrthoDB" id="371463at2759"/>
<protein>
    <submittedName>
        <fullName evidence="2">Uncharacterized protein</fullName>
    </submittedName>
</protein>
<dbReference type="AlphaFoldDB" id="A0A9N9UHU4"/>
<keyword evidence="1" id="KW-0732">Signal</keyword>
<dbReference type="EMBL" id="CABFNO020001405">
    <property type="protein sequence ID" value="CAG9986824.1"/>
    <property type="molecule type" value="Genomic_DNA"/>
</dbReference>
<gene>
    <name evidence="2" type="ORF">CBYS24578_00008022</name>
</gene>
<accession>A0A9N9UHU4</accession>
<evidence type="ECO:0000313" key="3">
    <source>
        <dbReference type="Proteomes" id="UP000754883"/>
    </source>
</evidence>
<feature type="chain" id="PRO_5040293495" evidence="1">
    <location>
        <begin position="20"/>
        <end position="257"/>
    </location>
</feature>
<reference evidence="2" key="1">
    <citation type="submission" date="2021-10" db="EMBL/GenBank/DDBJ databases">
        <authorList>
            <person name="Piombo E."/>
        </authorList>
    </citation>
    <scope>NUCLEOTIDE SEQUENCE</scope>
</reference>
<name>A0A9N9UHU4_9HYPO</name>
<organism evidence="2 3">
    <name type="scientific">Clonostachys byssicola</name>
    <dbReference type="NCBI Taxonomy" id="160290"/>
    <lineage>
        <taxon>Eukaryota</taxon>
        <taxon>Fungi</taxon>
        <taxon>Dikarya</taxon>
        <taxon>Ascomycota</taxon>
        <taxon>Pezizomycotina</taxon>
        <taxon>Sordariomycetes</taxon>
        <taxon>Hypocreomycetidae</taxon>
        <taxon>Hypocreales</taxon>
        <taxon>Bionectriaceae</taxon>
        <taxon>Clonostachys</taxon>
    </lineage>
</organism>
<feature type="signal peptide" evidence="1">
    <location>
        <begin position="1"/>
        <end position="19"/>
    </location>
</feature>
<keyword evidence="3" id="KW-1185">Reference proteome</keyword>
<proteinExistence type="predicted"/>
<comment type="caution">
    <text evidence="2">The sequence shown here is derived from an EMBL/GenBank/DDBJ whole genome shotgun (WGS) entry which is preliminary data.</text>
</comment>
<dbReference type="Proteomes" id="UP000754883">
    <property type="component" value="Unassembled WGS sequence"/>
</dbReference>
<evidence type="ECO:0000256" key="1">
    <source>
        <dbReference type="SAM" id="SignalP"/>
    </source>
</evidence>
<evidence type="ECO:0000313" key="2">
    <source>
        <dbReference type="EMBL" id="CAG9986824.1"/>
    </source>
</evidence>